<dbReference type="Gene3D" id="3.40.50.300">
    <property type="entry name" value="P-loop containing nucleotide triphosphate hydrolases"/>
    <property type="match status" value="1"/>
</dbReference>
<dbReference type="FunFam" id="3.30.70.240:FF:000001">
    <property type="entry name" value="Elongation factor G"/>
    <property type="match status" value="1"/>
</dbReference>
<organism evidence="10 11">
    <name type="scientific">Candidatus Portiera aleyrodidarum MED</name>
    <name type="common">Bemisia tabaci</name>
    <dbReference type="NCBI Taxonomy" id="1163752"/>
    <lineage>
        <taxon>Bacteria</taxon>
        <taxon>Pseudomonadati</taxon>
        <taxon>Pseudomonadota</taxon>
        <taxon>Gammaproteobacteria</taxon>
        <taxon>Candidatus Johnevansiales</taxon>
        <taxon>Candidatus Johnevansiaceae</taxon>
        <taxon>Candidatus Portiera</taxon>
    </lineage>
</organism>
<dbReference type="Pfam" id="PF22042">
    <property type="entry name" value="EF-G_D2"/>
    <property type="match status" value="1"/>
</dbReference>
<dbReference type="GO" id="GO:0032790">
    <property type="term" value="P:ribosome disassembly"/>
    <property type="evidence" value="ECO:0007669"/>
    <property type="project" value="TreeGrafter"/>
</dbReference>
<evidence type="ECO:0000313" key="10">
    <source>
        <dbReference type="EMBL" id="AJF24019.1"/>
    </source>
</evidence>
<evidence type="ECO:0000259" key="9">
    <source>
        <dbReference type="PROSITE" id="PS51722"/>
    </source>
</evidence>
<dbReference type="PANTHER" id="PTHR43261:SF1">
    <property type="entry name" value="RIBOSOME-RELEASING FACTOR 2, MITOCHONDRIAL"/>
    <property type="match status" value="1"/>
</dbReference>
<feature type="binding site" evidence="8">
    <location>
        <begin position="88"/>
        <end position="92"/>
    </location>
    <ligand>
        <name>GTP</name>
        <dbReference type="ChEBI" id="CHEBI:37565"/>
    </ligand>
</feature>
<dbReference type="SUPFAM" id="SSF54980">
    <property type="entry name" value="EF-G C-terminal domain-like"/>
    <property type="match status" value="2"/>
</dbReference>
<evidence type="ECO:0000313" key="11">
    <source>
        <dbReference type="Proteomes" id="UP000031624"/>
    </source>
</evidence>
<gene>
    <name evidence="8 10" type="primary">fusA</name>
    <name evidence="10" type="ORF">O3E_00445</name>
</gene>
<dbReference type="CDD" id="cd01886">
    <property type="entry name" value="EF-G"/>
    <property type="match status" value="1"/>
</dbReference>
<dbReference type="NCBIfam" id="TIGR00484">
    <property type="entry name" value="EF-G"/>
    <property type="match status" value="1"/>
</dbReference>
<dbReference type="InterPro" id="IPR005225">
    <property type="entry name" value="Small_GTP-bd"/>
</dbReference>
<dbReference type="CDD" id="cd04088">
    <property type="entry name" value="EFG_mtEFG_II"/>
    <property type="match status" value="1"/>
</dbReference>
<dbReference type="GO" id="GO:0097216">
    <property type="term" value="F:guanosine tetraphosphate binding"/>
    <property type="evidence" value="ECO:0007669"/>
    <property type="project" value="UniProtKB-ARBA"/>
</dbReference>
<evidence type="ECO:0000256" key="8">
    <source>
        <dbReference type="HAMAP-Rule" id="MF_00054"/>
    </source>
</evidence>
<name>A0AAU8RPD4_9GAMM</name>
<dbReference type="Gene3D" id="2.40.30.10">
    <property type="entry name" value="Translation factors"/>
    <property type="match status" value="1"/>
</dbReference>
<evidence type="ECO:0000256" key="1">
    <source>
        <dbReference type="ARBA" id="ARBA00005870"/>
    </source>
</evidence>
<dbReference type="GO" id="GO:0003746">
    <property type="term" value="F:translation elongation factor activity"/>
    <property type="evidence" value="ECO:0007669"/>
    <property type="project" value="UniProtKB-UniRule"/>
</dbReference>
<dbReference type="InterPro" id="IPR035649">
    <property type="entry name" value="EFG_V"/>
</dbReference>
<dbReference type="GeneID" id="66279939"/>
<evidence type="ECO:0000256" key="6">
    <source>
        <dbReference type="ARBA" id="ARBA00023134"/>
    </source>
</evidence>
<dbReference type="GO" id="GO:0005525">
    <property type="term" value="F:GTP binding"/>
    <property type="evidence" value="ECO:0007669"/>
    <property type="project" value="UniProtKB-UniRule"/>
</dbReference>
<dbReference type="InterPro" id="IPR009022">
    <property type="entry name" value="EFG_III"/>
</dbReference>
<dbReference type="InterPro" id="IPR027417">
    <property type="entry name" value="P-loop_NTPase"/>
</dbReference>
<dbReference type="Gene3D" id="3.30.70.240">
    <property type="match status" value="1"/>
</dbReference>
<dbReference type="Gene3D" id="3.30.70.870">
    <property type="entry name" value="Elongation Factor G (Translational Gtpase), domain 3"/>
    <property type="match status" value="1"/>
</dbReference>
<dbReference type="KEGG" id="paly:O3E_00445"/>
<dbReference type="PANTHER" id="PTHR43261">
    <property type="entry name" value="TRANSLATION ELONGATION FACTOR G-RELATED"/>
    <property type="match status" value="1"/>
</dbReference>
<dbReference type="Gene3D" id="3.30.230.10">
    <property type="match status" value="1"/>
</dbReference>
<protein>
    <recommendedName>
        <fullName evidence="2 8">Elongation factor G</fullName>
        <shortName evidence="8">EF-G</shortName>
    </recommendedName>
</protein>
<dbReference type="EMBL" id="CP007563">
    <property type="protein sequence ID" value="AJF24019.1"/>
    <property type="molecule type" value="Genomic_DNA"/>
</dbReference>
<keyword evidence="4 8" id="KW-0251">Elongation factor</keyword>
<dbReference type="PRINTS" id="PR00315">
    <property type="entry name" value="ELONGATNFCT"/>
</dbReference>
<feature type="domain" description="Tr-type G" evidence="9">
    <location>
        <begin position="8"/>
        <end position="290"/>
    </location>
</feature>
<evidence type="ECO:0000256" key="5">
    <source>
        <dbReference type="ARBA" id="ARBA00022917"/>
    </source>
</evidence>
<dbReference type="InterPro" id="IPR000795">
    <property type="entry name" value="T_Tr_GTP-bd_dom"/>
</dbReference>
<dbReference type="GO" id="GO:0003924">
    <property type="term" value="F:GTPase activity"/>
    <property type="evidence" value="ECO:0007669"/>
    <property type="project" value="InterPro"/>
</dbReference>
<dbReference type="InterPro" id="IPR031157">
    <property type="entry name" value="G_TR_CS"/>
</dbReference>
<dbReference type="FunFam" id="3.30.230.10:FF:000003">
    <property type="entry name" value="Elongation factor G"/>
    <property type="match status" value="1"/>
</dbReference>
<dbReference type="CDD" id="cd01434">
    <property type="entry name" value="EFG_mtEFG1_IV"/>
    <property type="match status" value="1"/>
</dbReference>
<dbReference type="NCBIfam" id="NF009381">
    <property type="entry name" value="PRK12740.1-5"/>
    <property type="match status" value="1"/>
</dbReference>
<evidence type="ECO:0000256" key="7">
    <source>
        <dbReference type="ARBA" id="ARBA00024731"/>
    </source>
</evidence>
<dbReference type="FunFam" id="3.40.50.300:FF:000029">
    <property type="entry name" value="Elongation factor G"/>
    <property type="match status" value="1"/>
</dbReference>
<dbReference type="SMART" id="SM00838">
    <property type="entry name" value="EFG_C"/>
    <property type="match status" value="1"/>
</dbReference>
<comment type="similarity">
    <text evidence="1 8">Belongs to the TRAFAC class translation factor GTPase superfamily. Classic translation factor GTPase family. EF-G/EF-2 subfamily.</text>
</comment>
<dbReference type="HAMAP" id="MF_00054_B">
    <property type="entry name" value="EF_G_EF_2_B"/>
    <property type="match status" value="1"/>
</dbReference>
<feature type="binding site" evidence="8">
    <location>
        <begin position="142"/>
        <end position="145"/>
    </location>
    <ligand>
        <name>GTP</name>
        <dbReference type="ChEBI" id="CHEBI:37565"/>
    </ligand>
</feature>
<keyword evidence="3 8" id="KW-0547">Nucleotide-binding</keyword>
<keyword evidence="5 8" id="KW-0648">Protein biosynthesis</keyword>
<reference evidence="10 11" key="1">
    <citation type="submission" date="2014-04" db="EMBL/GenBank/DDBJ databases">
        <title>Genome reduction and metabolic complementation of the dual endosymbionts in the whitefly Bemisia tabaci.</title>
        <authorList>
            <person name="Rao Q."/>
            <person name="Rollat-Farnier P.-A."/>
            <person name="Zhang Z.-X."/>
            <person name="Santos-Garcia D."/>
            <person name="Silva F.J."/>
            <person name="Moya A."/>
            <person name="Zhu D.-T."/>
            <person name="Klein C.C."/>
            <person name="Vavre F."/>
            <person name="Sagot M.-F."/>
            <person name="Liu S.-S."/>
            <person name="Mouton L."/>
            <person name="Wang X.-W."/>
        </authorList>
    </citation>
    <scope>NUCLEOTIDE SEQUENCE [LARGE SCALE GENOMIC DNA]</scope>
    <source>
        <strain evidence="10 11">BT-Q</strain>
    </source>
</reference>
<dbReference type="PROSITE" id="PS51722">
    <property type="entry name" value="G_TR_2"/>
    <property type="match status" value="1"/>
</dbReference>
<dbReference type="SMART" id="SM00889">
    <property type="entry name" value="EFG_IV"/>
    <property type="match status" value="1"/>
</dbReference>
<dbReference type="AlphaFoldDB" id="A0AAU8RPD4"/>
<keyword evidence="8" id="KW-0963">Cytoplasm</keyword>
<proteinExistence type="inferred from homology"/>
<dbReference type="GO" id="GO:0005737">
    <property type="term" value="C:cytoplasm"/>
    <property type="evidence" value="ECO:0007669"/>
    <property type="project" value="UniProtKB-SubCell"/>
</dbReference>
<comment type="function">
    <text evidence="7 8">Catalyzes the GTP-dependent ribosomal translocation step during translation elongation. During this step, the ribosome changes from the pre-translocational (PRE) to the post-translocational (POST) state as the newly formed A-site-bound peptidyl-tRNA and P-site-bound deacylated tRNA move to the P and E sites, respectively. Catalyzes the coordinated movement of the two tRNA molecules, the mRNA and conformational changes in the ribosome.</text>
</comment>
<evidence type="ECO:0000256" key="4">
    <source>
        <dbReference type="ARBA" id="ARBA00022768"/>
    </source>
</evidence>
<dbReference type="FunFam" id="2.40.30.10:FF:000006">
    <property type="entry name" value="Elongation factor G"/>
    <property type="match status" value="1"/>
</dbReference>
<evidence type="ECO:0000256" key="3">
    <source>
        <dbReference type="ARBA" id="ARBA00022741"/>
    </source>
</evidence>
<dbReference type="InterPro" id="IPR000640">
    <property type="entry name" value="EFG_V-like"/>
</dbReference>
<dbReference type="Pfam" id="PF00679">
    <property type="entry name" value="EFG_C"/>
    <property type="match status" value="1"/>
</dbReference>
<dbReference type="SUPFAM" id="SSF50447">
    <property type="entry name" value="Translation proteins"/>
    <property type="match status" value="1"/>
</dbReference>
<dbReference type="InterPro" id="IPR053905">
    <property type="entry name" value="EF-G-like_DII"/>
</dbReference>
<comment type="subcellular location">
    <subcellularLocation>
        <location evidence="8">Cytoplasm</location>
    </subcellularLocation>
</comment>
<dbReference type="PROSITE" id="PS00301">
    <property type="entry name" value="G_TR_1"/>
    <property type="match status" value="1"/>
</dbReference>
<keyword evidence="6 8" id="KW-0342">GTP-binding</keyword>
<dbReference type="InterPro" id="IPR020568">
    <property type="entry name" value="Ribosomal_Su5_D2-typ_SF"/>
</dbReference>
<dbReference type="FunFam" id="3.30.70.870:FF:000001">
    <property type="entry name" value="Elongation factor G"/>
    <property type="match status" value="1"/>
</dbReference>
<dbReference type="Pfam" id="PF14492">
    <property type="entry name" value="EFG_III"/>
    <property type="match status" value="1"/>
</dbReference>
<dbReference type="InterPro" id="IPR009000">
    <property type="entry name" value="Transl_B-barrel_sf"/>
</dbReference>
<feature type="binding site" evidence="8">
    <location>
        <begin position="17"/>
        <end position="24"/>
    </location>
    <ligand>
        <name>GTP</name>
        <dbReference type="ChEBI" id="CHEBI:37565"/>
    </ligand>
</feature>
<dbReference type="CDD" id="cd03713">
    <property type="entry name" value="EFG_mtEFG_C"/>
    <property type="match status" value="1"/>
</dbReference>
<dbReference type="InterPro" id="IPR035647">
    <property type="entry name" value="EFG_III/V"/>
</dbReference>
<accession>A0AAU8RPD4</accession>
<dbReference type="CDD" id="cd16262">
    <property type="entry name" value="EFG_III"/>
    <property type="match status" value="1"/>
</dbReference>
<dbReference type="Pfam" id="PF03764">
    <property type="entry name" value="EFG_IV"/>
    <property type="match status" value="1"/>
</dbReference>
<sequence length="711" mass="79991">MARKTSINRYRNIGIIAHVDAGKTTTTERILFYTGRSHKLGEVHDGTAATDWMEQEQERGITITSAAVTTFWNGMKGQYKEHRINLIDTPGHVDFTIEVERSLRVLDGAIVVLCGSSGVQAQTETVWRQANKYKVPRIVFVNKMDRPGAEFLSVVKQLEERLNCKAVPVQLNWGVEETFKGIIDLIEMKAIYWCENTNGSEYKIVNIPKELKVLSKQYNELIKDIAAESEESILEKYFEEGSLSKDLIKKGLRIRSLKNEIVLVTCGSAFKNKGIQPLLDAVIDYLPSPLDIDLLKGKKSIFINKKADIKKYMADDNASFAALAFKIATDSYVGNLTFVRVYSGKIKSGDKVYNSIKNKTERIGRIVQLHANAREDIKEILAGDIAACVGLKVTTTGDTLCSVKNNIILERIEFPEPVLAVAIEPKHKDDQEKMISALNKLEKEDPSFKVNYDKEIGQTIIYGMGELHIEIIVDRMRREFKVEANIGKPQVAYRETINNIVKQEGKFIRQSGGRGQYGHVWLRIEPFKKVDKSNDKEINNKFCSEIVGGTIPKEFIPAIEKGAYDQLKNGVLAGYPLINVKVTVFDGSYHEVDSNENAFKVASSIAVKDGAIKADVVLLEPIMKVEITTPELFMGDVVGDLNRRRGIIQSMEDNFNGKVITAMVPLKEMFGYATVLRSNTQGRASYTMKFEQYEKAPDIVSREVIKKNKEY</sequence>
<dbReference type="RefSeq" id="WP_014894987.1">
    <property type="nucleotide sequence ID" value="NZ_CP007563.1"/>
</dbReference>
<dbReference type="SUPFAM" id="SSF54211">
    <property type="entry name" value="Ribosomal protein S5 domain 2-like"/>
    <property type="match status" value="1"/>
</dbReference>
<dbReference type="InterPro" id="IPR047872">
    <property type="entry name" value="EFG_IV"/>
</dbReference>
<dbReference type="InterPro" id="IPR005517">
    <property type="entry name" value="Transl_elong_EFG/EF2_IV"/>
</dbReference>
<dbReference type="InterPro" id="IPR004540">
    <property type="entry name" value="Transl_elong_EFG/EF2"/>
</dbReference>
<dbReference type="InterPro" id="IPR041095">
    <property type="entry name" value="EFG_II"/>
</dbReference>
<dbReference type="InterPro" id="IPR014721">
    <property type="entry name" value="Ribsml_uS5_D2-typ_fold_subgr"/>
</dbReference>
<dbReference type="Proteomes" id="UP000031624">
    <property type="component" value="Chromosome"/>
</dbReference>
<evidence type="ECO:0000256" key="2">
    <source>
        <dbReference type="ARBA" id="ARBA00017872"/>
    </source>
</evidence>
<dbReference type="Pfam" id="PF00009">
    <property type="entry name" value="GTP_EFTU"/>
    <property type="match status" value="1"/>
</dbReference>
<dbReference type="SUPFAM" id="SSF52540">
    <property type="entry name" value="P-loop containing nucleoside triphosphate hydrolases"/>
    <property type="match status" value="1"/>
</dbReference>
<dbReference type="NCBIfam" id="TIGR00231">
    <property type="entry name" value="small_GTP"/>
    <property type="match status" value="1"/>
</dbReference>